<dbReference type="Proteomes" id="UP000714380">
    <property type="component" value="Unassembled WGS sequence"/>
</dbReference>
<evidence type="ECO:0008006" key="3">
    <source>
        <dbReference type="Google" id="ProtNLM"/>
    </source>
</evidence>
<proteinExistence type="predicted"/>
<organism evidence="1 2">
    <name type="scientific">Thalassolituus marinus</name>
    <dbReference type="NCBI Taxonomy" id="671053"/>
    <lineage>
        <taxon>Bacteria</taxon>
        <taxon>Pseudomonadati</taxon>
        <taxon>Pseudomonadota</taxon>
        <taxon>Gammaproteobacteria</taxon>
        <taxon>Oceanospirillales</taxon>
        <taxon>Oceanospirillaceae</taxon>
        <taxon>Thalassolituus</taxon>
    </lineage>
</organism>
<dbReference type="EMBL" id="JAEDAH010000088">
    <property type="protein sequence ID" value="MCA6064688.1"/>
    <property type="molecule type" value="Genomic_DNA"/>
</dbReference>
<name>A0ABS7ZU77_9GAMM</name>
<gene>
    <name evidence="1" type="ORF">I9W95_13825</name>
</gene>
<evidence type="ECO:0000313" key="2">
    <source>
        <dbReference type="Proteomes" id="UP000714380"/>
    </source>
</evidence>
<accession>A0ABS7ZU77</accession>
<protein>
    <recommendedName>
        <fullName evidence="3">Pilin assembly protein</fullName>
    </recommendedName>
</protein>
<evidence type="ECO:0000313" key="1">
    <source>
        <dbReference type="EMBL" id="MCA6064688.1"/>
    </source>
</evidence>
<reference evidence="1 2" key="1">
    <citation type="submission" date="2020-12" db="EMBL/GenBank/DDBJ databases">
        <title>Novel Thalassolituus-related marine hydrocarbonoclastic bacteria mediated algae-derived hydrocarbons mineralization in twilight zone of the northern South China Sea.</title>
        <authorList>
            <person name="Dong C."/>
        </authorList>
    </citation>
    <scope>NUCLEOTIDE SEQUENCE [LARGE SCALE GENOMIC DNA]</scope>
    <source>
        <strain evidence="1 2">IMCC1826</strain>
    </source>
</reference>
<keyword evidence="2" id="KW-1185">Reference proteome</keyword>
<dbReference type="RefSeq" id="WP_225675902.1">
    <property type="nucleotide sequence ID" value="NZ_JAEDAH010000088.1"/>
</dbReference>
<comment type="caution">
    <text evidence="1">The sequence shown here is derived from an EMBL/GenBank/DDBJ whole genome shotgun (WGS) entry which is preliminary data.</text>
</comment>
<sequence>MKASELLTHWEKEFGEPLTETQYALPLNVRDAARLEALAEMFPGCTKERLLRDLISAALSDLTSGFPYVAGDKVIERDEEGFPVYEDVGPTPQFLELTRKHMVRLQKDAH</sequence>